<dbReference type="InterPro" id="IPR036305">
    <property type="entry name" value="RGS_sf"/>
</dbReference>
<dbReference type="Gene3D" id="3.30.450.20">
    <property type="entry name" value="PAS domain"/>
    <property type="match status" value="1"/>
</dbReference>
<feature type="domain" description="RGS" evidence="6">
    <location>
        <begin position="370"/>
        <end position="480"/>
    </location>
</feature>
<gene>
    <name evidence="7" type="ORF">MVEN_02193000</name>
</gene>
<dbReference type="SUPFAM" id="SSF48097">
    <property type="entry name" value="Regulator of G-protein signaling, RGS"/>
    <property type="match status" value="1"/>
</dbReference>
<dbReference type="EMBL" id="JACAZI010000024">
    <property type="protein sequence ID" value="KAF7335403.1"/>
    <property type="molecule type" value="Genomic_DNA"/>
</dbReference>
<feature type="domain" description="PAS" evidence="5">
    <location>
        <begin position="520"/>
        <end position="566"/>
    </location>
</feature>
<dbReference type="PANTHER" id="PTHR47429">
    <property type="entry name" value="PROTEIN TWIN LOV 1"/>
    <property type="match status" value="1"/>
</dbReference>
<dbReference type="Gene3D" id="1.10.167.10">
    <property type="entry name" value="Regulator of G-protein Signalling 4, domain 2"/>
    <property type="match status" value="1"/>
</dbReference>
<evidence type="ECO:0000256" key="4">
    <source>
        <dbReference type="SAM" id="MobiDB-lite"/>
    </source>
</evidence>
<feature type="compositionally biased region" description="Low complexity" evidence="4">
    <location>
        <begin position="1"/>
        <end position="16"/>
    </location>
</feature>
<dbReference type="Proteomes" id="UP000620124">
    <property type="component" value="Unassembled WGS sequence"/>
</dbReference>
<sequence length="847" mass="91505">MIMDESSNISSPSSGSDCLPMTPVSENESTSPSPSLDTAPPAISIPERKLTIRVPVEYIPPTPPPSASLPAIPPHRQSLAPVADAHSKRASAPVSSWTASKALDETTTLEAPAPSKASVVANVPKVIKSAPHNVPVGVADGETKVPKMILMSPSHSVLHVPTAAKEMKQSTPEKPARYGAELLPTSTPSATPGWSRPRRKSTPGQPKTTLEPPPVTIRKSSSIGNSPVYVSHIDFGSSSEDEEDENENEPHSPSVPDEGHVQRPSHARMVSDESDLSHWAPEPAYFPNQSTSVSYSVNPPPAPGTQWSTRSRSSASRSLSSKDREGSLVGSASPRRRPPAPREPHTHTLLTERVQRDVDFAVRALVSPEMFADMLSDPLARHRFREFLVSDGNTGTAELDFWTDAQFLAQSIEQLRANGLAFRDLYVSNSGEAHVLLPPEVRRDLLGALQHVIAADASLGSTQARLLESMYNDQFQRFIKHKIIQETHLTLGRANLTSQEGAGLGDAFILTNPRLPDHPIVLVSDGFVDVTGYSRAEIIGRNCRFLQGPGTSPESVRRIRDGLNSGKGCTELLLNYRRNGEPFYCLLCITPVRDTSGTIVYFIGGQTNVTGLLATDKGLGLHGANASDDAPQPIQMSPVLALLLGHAPAATDSGARTHGTAGAVAQPRPAHGSGFFRGLFGRSGGQAETGTVRPDGRQVIASAEATMNVPSTRGLQDQYALSQNMYNKILIFKFTKREITFVSPQMLAFLGLPIRTQRDLDSSPLIRNDIVRLVTAGDDRNETRRLREKLKNNIRRGTPCLMHCAVKIPGKGILTRTDSARYKFGMMHMTPIKDGDDVAVAFVAIFG</sequence>
<dbReference type="Pfam" id="PF13426">
    <property type="entry name" value="PAS_9"/>
    <property type="match status" value="1"/>
</dbReference>
<protein>
    <recommendedName>
        <fullName evidence="9">PAS domain-containing protein</fullName>
    </recommendedName>
</protein>
<evidence type="ECO:0000259" key="5">
    <source>
        <dbReference type="PROSITE" id="PS50112"/>
    </source>
</evidence>
<evidence type="ECO:0000256" key="2">
    <source>
        <dbReference type="ARBA" id="ARBA00022643"/>
    </source>
</evidence>
<dbReference type="InterPro" id="IPR044926">
    <property type="entry name" value="RGS_subdomain_2"/>
</dbReference>
<organism evidence="7 8">
    <name type="scientific">Mycena venus</name>
    <dbReference type="NCBI Taxonomy" id="2733690"/>
    <lineage>
        <taxon>Eukaryota</taxon>
        <taxon>Fungi</taxon>
        <taxon>Dikarya</taxon>
        <taxon>Basidiomycota</taxon>
        <taxon>Agaricomycotina</taxon>
        <taxon>Agaricomycetes</taxon>
        <taxon>Agaricomycetidae</taxon>
        <taxon>Agaricales</taxon>
        <taxon>Marasmiineae</taxon>
        <taxon>Mycenaceae</taxon>
        <taxon>Mycena</taxon>
    </lineage>
</organism>
<proteinExistence type="predicted"/>
<evidence type="ECO:0000256" key="3">
    <source>
        <dbReference type="ARBA" id="ARBA00022991"/>
    </source>
</evidence>
<dbReference type="PANTHER" id="PTHR47429:SF2">
    <property type="entry name" value="PROTEIN TWIN LOV 1"/>
    <property type="match status" value="1"/>
</dbReference>
<evidence type="ECO:0000313" key="8">
    <source>
        <dbReference type="Proteomes" id="UP000620124"/>
    </source>
</evidence>
<dbReference type="AlphaFoldDB" id="A0A8H6X6F0"/>
<dbReference type="FunFam" id="3.30.450.20:FF:000196">
    <property type="entry name" value="Predicted protein"/>
    <property type="match status" value="1"/>
</dbReference>
<feature type="compositionally biased region" description="Polar residues" evidence="4">
    <location>
        <begin position="24"/>
        <end position="36"/>
    </location>
</feature>
<dbReference type="OrthoDB" id="447251at2759"/>
<dbReference type="NCBIfam" id="TIGR00229">
    <property type="entry name" value="sensory_box"/>
    <property type="match status" value="1"/>
</dbReference>
<feature type="region of interest" description="Disordered" evidence="4">
    <location>
        <begin position="163"/>
        <end position="351"/>
    </location>
</feature>
<feature type="compositionally biased region" description="Low complexity" evidence="4">
    <location>
        <begin position="308"/>
        <end position="319"/>
    </location>
</feature>
<dbReference type="PROSITE" id="PS50112">
    <property type="entry name" value="PAS"/>
    <property type="match status" value="1"/>
</dbReference>
<dbReference type="Pfam" id="PF00615">
    <property type="entry name" value="RGS"/>
    <property type="match status" value="1"/>
</dbReference>
<keyword evidence="1" id="KW-0285">Flavoprotein</keyword>
<evidence type="ECO:0000259" key="6">
    <source>
        <dbReference type="PROSITE" id="PS50132"/>
    </source>
</evidence>
<keyword evidence="8" id="KW-1185">Reference proteome</keyword>
<dbReference type="InterPro" id="IPR001610">
    <property type="entry name" value="PAC"/>
</dbReference>
<feature type="compositionally biased region" description="Polar residues" evidence="4">
    <location>
        <begin position="287"/>
        <end position="297"/>
    </location>
</feature>
<dbReference type="SMART" id="SM00086">
    <property type="entry name" value="PAC"/>
    <property type="match status" value="1"/>
</dbReference>
<feature type="region of interest" description="Disordered" evidence="4">
    <location>
        <begin position="1"/>
        <end position="47"/>
    </location>
</feature>
<evidence type="ECO:0000313" key="7">
    <source>
        <dbReference type="EMBL" id="KAF7335403.1"/>
    </source>
</evidence>
<evidence type="ECO:0008006" key="9">
    <source>
        <dbReference type="Google" id="ProtNLM"/>
    </source>
</evidence>
<comment type="caution">
    <text evidence="7">The sequence shown here is derived from an EMBL/GenBank/DDBJ whole genome shotgun (WGS) entry which is preliminary data.</text>
</comment>
<accession>A0A8H6X6F0</accession>
<reference evidence="7" key="1">
    <citation type="submission" date="2020-05" db="EMBL/GenBank/DDBJ databases">
        <title>Mycena genomes resolve the evolution of fungal bioluminescence.</title>
        <authorList>
            <person name="Tsai I.J."/>
        </authorList>
    </citation>
    <scope>NUCLEOTIDE SEQUENCE</scope>
    <source>
        <strain evidence="7">CCC161011</strain>
    </source>
</reference>
<dbReference type="InterPro" id="IPR035965">
    <property type="entry name" value="PAS-like_dom_sf"/>
</dbReference>
<dbReference type="InterPro" id="IPR016137">
    <property type="entry name" value="RGS"/>
</dbReference>
<keyword evidence="2" id="KW-0288">FMN</keyword>
<name>A0A8H6X6F0_9AGAR</name>
<keyword evidence="3" id="KW-0157">Chromophore</keyword>
<dbReference type="CDD" id="cd00130">
    <property type="entry name" value="PAS"/>
    <property type="match status" value="1"/>
</dbReference>
<evidence type="ECO:0000256" key="1">
    <source>
        <dbReference type="ARBA" id="ARBA00022630"/>
    </source>
</evidence>
<dbReference type="SUPFAM" id="SSF55785">
    <property type="entry name" value="PYP-like sensor domain (PAS domain)"/>
    <property type="match status" value="1"/>
</dbReference>
<dbReference type="InterPro" id="IPR000014">
    <property type="entry name" value="PAS"/>
</dbReference>
<dbReference type="PROSITE" id="PS50132">
    <property type="entry name" value="RGS"/>
    <property type="match status" value="1"/>
</dbReference>
<dbReference type="GO" id="GO:0005634">
    <property type="term" value="C:nucleus"/>
    <property type="evidence" value="ECO:0007669"/>
    <property type="project" value="TreeGrafter"/>
</dbReference>